<evidence type="ECO:0000256" key="1">
    <source>
        <dbReference type="ARBA" id="ARBA00004138"/>
    </source>
</evidence>
<dbReference type="GO" id="GO:0005737">
    <property type="term" value="C:cytoplasm"/>
    <property type="evidence" value="ECO:0007669"/>
    <property type="project" value="UniProtKB-SubCell"/>
</dbReference>
<keyword evidence="6" id="KW-1133">Transmembrane helix</keyword>
<dbReference type="OMA" id="VICPTIH"/>
<evidence type="ECO:0000256" key="4">
    <source>
        <dbReference type="ARBA" id="ARBA00023069"/>
    </source>
</evidence>
<dbReference type="InterPro" id="IPR033305">
    <property type="entry name" value="Hydin-like"/>
</dbReference>
<feature type="transmembrane region" description="Helical" evidence="6">
    <location>
        <begin position="273"/>
        <end position="293"/>
    </location>
</feature>
<evidence type="ECO:0000313" key="9">
    <source>
        <dbReference type="Proteomes" id="UP000001593"/>
    </source>
</evidence>
<dbReference type="PhylomeDB" id="A7T9R2"/>
<dbReference type="PANTHER" id="PTHR23053:SF0">
    <property type="entry name" value="HYDROCEPHALUS-INDUCING PROTEIN HOMOLOG"/>
    <property type="match status" value="1"/>
</dbReference>
<dbReference type="HOGENOM" id="CLU_006718_2_1_1"/>
<dbReference type="InParanoid" id="A7T9R2"/>
<dbReference type="InterPro" id="IPR053879">
    <property type="entry name" value="HYDIN_VesB_CFA65-like_Ig"/>
</dbReference>
<comment type="subcellular location">
    <subcellularLocation>
        <location evidence="1">Cell projection</location>
        <location evidence="1">Cilium</location>
    </subcellularLocation>
    <subcellularLocation>
        <location evidence="2">Cytoplasm</location>
    </subcellularLocation>
</comment>
<sequence length="356" mass="40562">TTTKTLLVRNIGNKEARFQLLVEEPFFVTPESGRLPIGESLQIHVDFKAMQTGDHNTNMFLTKKKLGAILFSLKLNTINKYISNSYTLINISANHTTICVFARNPPQHAWQRYVCVHQDEDPDMVPLFYMDLRMQEGTERDIFLEECLSDLTIRDQLSVISRKYKNQVQVLNDDKLLFDDDIITVDPVEGDIWPNSQAEIEIIFKPQESHSYARTLYCDVSGRESRLPLRVRGEGIGPRVQFSFDTLDIGNVFVNSKHSYECSCLNRSSIRSFLNPSIPLAMLLVSMLFLLLITRNSLVMPAIHFCSPILGDFDELFSFAIEGSPEKLKLNIRGSVIGPTFHFNVPKLRFGTISYG</sequence>
<dbReference type="Gene3D" id="2.60.40.10">
    <property type="entry name" value="Immunoglobulins"/>
    <property type="match status" value="2"/>
</dbReference>
<dbReference type="GO" id="GO:0005929">
    <property type="term" value="C:cilium"/>
    <property type="evidence" value="ECO:0007669"/>
    <property type="project" value="UniProtKB-SubCell"/>
</dbReference>
<dbReference type="EMBL" id="DS473559">
    <property type="protein sequence ID" value="EDO27261.1"/>
    <property type="molecule type" value="Genomic_DNA"/>
</dbReference>
<evidence type="ECO:0000256" key="5">
    <source>
        <dbReference type="ARBA" id="ARBA00023273"/>
    </source>
</evidence>
<keyword evidence="9" id="KW-1185">Reference proteome</keyword>
<evidence type="ECO:0000256" key="3">
    <source>
        <dbReference type="ARBA" id="ARBA00022490"/>
    </source>
</evidence>
<dbReference type="Proteomes" id="UP000001593">
    <property type="component" value="Unassembled WGS sequence"/>
</dbReference>
<dbReference type="PANTHER" id="PTHR23053">
    <property type="entry name" value="DLEC1 DELETED IN LUNG AND ESOPHAGEAL CANCER 1"/>
    <property type="match status" value="1"/>
</dbReference>
<feature type="non-terminal residue" evidence="8">
    <location>
        <position position="1"/>
    </location>
</feature>
<accession>A7T9R2</accession>
<dbReference type="AlphaFoldDB" id="A7T9R2"/>
<protein>
    <recommendedName>
        <fullName evidence="7">HYDIN/VesB/CFA65-like Ig-like domain-containing protein</fullName>
    </recommendedName>
</protein>
<evidence type="ECO:0000259" key="7">
    <source>
        <dbReference type="Pfam" id="PF22544"/>
    </source>
</evidence>
<organism evidence="8 9">
    <name type="scientific">Nematostella vectensis</name>
    <name type="common">Starlet sea anemone</name>
    <dbReference type="NCBI Taxonomy" id="45351"/>
    <lineage>
        <taxon>Eukaryota</taxon>
        <taxon>Metazoa</taxon>
        <taxon>Cnidaria</taxon>
        <taxon>Anthozoa</taxon>
        <taxon>Hexacorallia</taxon>
        <taxon>Actiniaria</taxon>
        <taxon>Edwardsiidae</taxon>
        <taxon>Nematostella</taxon>
    </lineage>
</organism>
<dbReference type="InterPro" id="IPR013783">
    <property type="entry name" value="Ig-like_fold"/>
</dbReference>
<keyword evidence="4" id="KW-0969">Cilium</keyword>
<dbReference type="Pfam" id="PF22544">
    <property type="entry name" value="HYDIN_VesB_CFA65-like_Ig"/>
    <property type="match status" value="1"/>
</dbReference>
<feature type="domain" description="HYDIN/VesB/CFA65-like Ig-like" evidence="7">
    <location>
        <begin position="1"/>
        <end position="61"/>
    </location>
</feature>
<evidence type="ECO:0000256" key="6">
    <source>
        <dbReference type="SAM" id="Phobius"/>
    </source>
</evidence>
<keyword evidence="6" id="KW-0472">Membrane</keyword>
<proteinExistence type="predicted"/>
<evidence type="ECO:0000313" key="8">
    <source>
        <dbReference type="EMBL" id="EDO27261.1"/>
    </source>
</evidence>
<evidence type="ECO:0000256" key="2">
    <source>
        <dbReference type="ARBA" id="ARBA00004496"/>
    </source>
</evidence>
<keyword evidence="3" id="KW-0963">Cytoplasm</keyword>
<name>A7T9R2_NEMVE</name>
<gene>
    <name evidence="8" type="ORF">NEMVEDRAFT_v1g151585</name>
</gene>
<reference evidence="8 9" key="1">
    <citation type="journal article" date="2007" name="Science">
        <title>Sea anemone genome reveals ancestral eumetazoan gene repertoire and genomic organization.</title>
        <authorList>
            <person name="Putnam N.H."/>
            <person name="Srivastava M."/>
            <person name="Hellsten U."/>
            <person name="Dirks B."/>
            <person name="Chapman J."/>
            <person name="Salamov A."/>
            <person name="Terry A."/>
            <person name="Shapiro H."/>
            <person name="Lindquist E."/>
            <person name="Kapitonov V.V."/>
            <person name="Jurka J."/>
            <person name="Genikhovich G."/>
            <person name="Grigoriev I.V."/>
            <person name="Lucas S.M."/>
            <person name="Steele R.E."/>
            <person name="Finnerty J.R."/>
            <person name="Technau U."/>
            <person name="Martindale M.Q."/>
            <person name="Rokhsar D.S."/>
        </authorList>
    </citation>
    <scope>NUCLEOTIDE SEQUENCE [LARGE SCALE GENOMIC DNA]</scope>
    <source>
        <strain evidence="9">CH2 X CH6</strain>
    </source>
</reference>
<keyword evidence="5" id="KW-0966">Cell projection</keyword>
<keyword evidence="6" id="KW-0812">Transmembrane</keyword>
<dbReference type="STRING" id="45351.A7T9R2"/>
<dbReference type="eggNOG" id="ENOG502QQ4F">
    <property type="taxonomic scope" value="Eukaryota"/>
</dbReference>